<dbReference type="InterPro" id="IPR013783">
    <property type="entry name" value="Ig-like_fold"/>
</dbReference>
<dbReference type="Gene3D" id="2.60.120.290">
    <property type="entry name" value="Spermadhesin, CUB domain"/>
    <property type="match status" value="3"/>
</dbReference>
<dbReference type="InterPro" id="IPR013431">
    <property type="entry name" value="Delta_60_rpt"/>
</dbReference>
<evidence type="ECO:0000259" key="5">
    <source>
        <dbReference type="SMART" id="SM00042"/>
    </source>
</evidence>
<dbReference type="Pfam" id="PF25390">
    <property type="entry name" value="WD40_RLD"/>
    <property type="match status" value="1"/>
</dbReference>
<dbReference type="SMART" id="SM00429">
    <property type="entry name" value="IPT"/>
    <property type="match status" value="5"/>
</dbReference>
<dbReference type="Gene3D" id="2.80.10.50">
    <property type="match status" value="3"/>
</dbReference>
<dbReference type="Proteomes" id="UP000625631">
    <property type="component" value="Unassembled WGS sequence"/>
</dbReference>
<evidence type="ECO:0000256" key="3">
    <source>
        <dbReference type="ARBA" id="ARBA00022737"/>
    </source>
</evidence>
<dbReference type="InterPro" id="IPR009091">
    <property type="entry name" value="RCC1/BLIP-II"/>
</dbReference>
<name>A0ABS0QA77_9BACT</name>
<dbReference type="SUPFAM" id="SSF81296">
    <property type="entry name" value="E set domains"/>
    <property type="match status" value="7"/>
</dbReference>
<dbReference type="NCBIfam" id="TIGR02608">
    <property type="entry name" value="delta_60_rpt"/>
    <property type="match status" value="7"/>
</dbReference>
<dbReference type="InterPro" id="IPR000859">
    <property type="entry name" value="CUB_dom"/>
</dbReference>
<evidence type="ECO:0000256" key="2">
    <source>
        <dbReference type="ARBA" id="ARBA00022729"/>
    </source>
</evidence>
<dbReference type="InterPro" id="IPR032812">
    <property type="entry name" value="SbsA_Ig"/>
</dbReference>
<protein>
    <submittedName>
        <fullName evidence="7">IPT/TIG domain-containing protein</fullName>
    </submittedName>
</protein>
<dbReference type="RefSeq" id="WP_198076120.1">
    <property type="nucleotide sequence ID" value="NZ_JAEDAE010000007.1"/>
</dbReference>
<evidence type="ECO:0000256" key="1">
    <source>
        <dbReference type="ARBA" id="ARBA00022658"/>
    </source>
</evidence>
<sequence>MKYASSLFSPESASRCAAPSLLLRWRWAVVLLLLVAPLLGRAQDYWMTPAITTCSGTLYDPDGPNSNTGNYTRNTTFYTTTLTSATPGAFMRLNFTSMYGGSGDGGLSIYDGPDTNSPLIGEFHQYNPPPTTVTASNATGQLTVVLKVYPYAPGMYLMGFSANISCVRLPYINSFTPTSGAGGTSVVVTGRNFTGTTAVAFYGLAASSFTVNSDNQITAQVPAGAPTGTISVTNASGTGTSATNFITDTYWTNPAAITTCSGTLYNPRGPNNGYAAGNATSTLTPATSGAKVRLSFSQFSVNESVVLSIYDGPDTNAPLIGQYYQNDVPGTVTATNATGQLTVRLYSQLTFRTGVANYTAAISCVTGMPTVSSFTPSSGGQGDLVVITGTGFTNATGVAFNGAVYNNRVPAPGFVINSSTQITVPVPAGATVGRISVSNANGAGSSSTDFMPLPPVITSFTPTSGTGGTSVVLTGRNFIGTTAVAFNGLAAPNFVVNSSTQITVQVPAGVTTGPISVTTGFGTGNSSPFATDVIIIGTAAVTTCSGSIYDSGGPNGNYGNDENLTTTIGPGTAGAKVRISFSQINTRSGTDVLRVYDGPNTSAPLLRSFGAGSAGGVVTATNPTGQLTLNFTSGNTNYYLSGFAAAISCVVPTISSFTPTSGQAGTPVVITGTEFNTTTAVRFNGVLAPGFVVNSDNQITVNVPAGATSGPISVITSYGTATSASSFTVPQPALTAVSPFLGVPGTVLTLTGTNLSGTSAITFTGSAGVKTVTSGFVVNAAGTQITGVVVPAGAQSGPVTATTGGGTTPVATASFARARTLAAGGSHTVAVRADGSLWAWGNNASGQLGLGNTASQNTPQRVGTDTNWASVAAGGSHTVALKTDGSLWAWGSNASGQLGLSNNTSQNTPQRVGTGTTWASVAAGTSHTVAVRSDNTLYAWGLNDNGQLGLGNTTNQNAPQRVGTDTNWATASAGGSHTLAVKTDGSLWAWGSNANGQLGIGSTTAKSAPQRVGSGTSWASVAAGTSHSLAVQADGSLWAWGANASRQLGLGSTTADQNTPQPVGSGTNWLSAAAGDAHSLAVQADGTLWAWGSNANGQLGLGNTTNQTTPQAVAAVTSWLSAAAGTGYSAGEQSCGAAWAWGLNTTGQVGDGSTTTRTSPVLIYNPLSLLTFTPATAGSGSPVTVTGTNLAGLTALTVNGANALASVTNSTATGFTFVVPAAAPLGAGTVTVAAGCGTGSSTAFTVGAPTPILNTVSPVAELPGQAVTLTGLNFTSTSTVSFGGVAAASVTYNSATSLTAVVPVSATPGSSAVVVSTATGSSPNSPAFEVLQVYRGTAASGCLATASVSITGSGGANTWRYLRLPGAGGAVVAAIEDTRNLGTVSAGILDLGTATTAPVRTDANVQAYFDRNFTLTATNKTFTGQTVRVRFFGLNSALTRLAAVDANATLAGLKASQYSGANENCDLVDNDPNGESRLLPAPATMLSGADWFTAQVSVTNHFSEFYLTAASVPLQAVSQAPMLTGVSPARNLPTAPRGANVALTFSQPIATGTAGNVRVFGSQSGGQLVRGGNATASGNLITVDPTRPFAPGERVMVTVPATVQSTAGYNALAQVHEFTAGTVPATGTFLTPPTQLNMGGAATAVAVGDLNGDGMLDVVTSDPYSKGFYSAFPSPGVVVRLGAGGGQFDAAGSNPLSDPGNITLGDVDGDGDLDIVITPKTYNGSITVRLNNSQGQFPSGGRNIYLYSYTGPSHVVLGDVDGDGDLDMLIAASQASVSFNDGTGNFTSASSTASSIPTANAASDVALADVDGDGDLDALIANNNQVSVRLNNGSGSFSGGTDVPVGGALNKLAVGDVNGDGYLDFATSSGSAASLSVRLNNGNGTFGGGTDYPVSFTPGSLALGDVDGDGYLDLAAAGYSSSSNSPGQAAVRLNNGNGTFSGGSDFATGGSRASVALGDMDNDGTLDLVTPHLGYQSGYDFNSQVPIFSMADLYIRFNTALPPTITGFSPQSGPAGTLVTITGTNLNQVRGVRFGGSNELALLDPNAVQTATSLTVLVPVRAASGVITLTSAQGVNVPTATSFTYTPRPLDLVATLSPAGPLDVCQPRTLTATAASPAFAAGDGINLAVFAALEQPNGKLLLGGAFTTYKGAPANRLIRLNPDGSPDATLNTGTGAGFNGTVYSAALQADGKLLVGGIFTTYQGAPANQLIRLNPDGSPDATFNTGAGAGFTGGTVGVNSIAVQPDGKILLGGDFTTYQGATANRLIRLNPDGSPDILFGTGTGATVGLNGVVNSIVVQPDGKILLGGDFTMYKDATASYLIRLNADGSPDASFAVGNSFQNTVYGLALQADGKVLVHGSTFSQSLRYLVRLTANGSTDGTFNAGALSGTVNHLALQADGKIVVVGTFTRPGSRIARLTTTGSVDGTFNAGGLGLDNGARRVLVQSDGNILVTGGSFLNYNGAAAPKLIRLNADGIPNMPTPVSGATFTFSPGGTTTNPLVTNTAGTYSVVASLNGATSAASNVVTLTPCTTMPTVTVLSTAAELPGMPVTITGTGFAAGSTVSFGGAAASSVTVASATSLTAVVPAGAVPGISAVVVSTPGLGNSAGAPPFTVLAVYSGATLGACLPAVPATASVGDGAWHYLLSSGGQVVAAYNYTGTSLGNLSIDVLLADPSQPVRQDAGNRYYLGRNWHLTASAGRFDGRTVQLRLYGLNSEQARLQVEDPTATLANLKATQYSGPNEDCQLANNAASGERRVLLAPANSPAGTAWFAAELAVTDHFSEFYLTGSPTPLPVELLSFTAEKRGTTVALAWATASEKNSDRFEVERSRDGRSFERIGQVAAAGSSTSVRRYDFLDRQYPGETNHLYYRLRQVDLDGTFSYSPARTVTVGGPATLALFPNPTHGGAATLTGAAPSTTVRVYDALGREVLAATADANGTAALVLPAGLPTGVYVVRAGSKALRLTVE</sequence>
<accession>A0ABS0QA77</accession>
<dbReference type="Gene3D" id="2.130.10.30">
    <property type="entry name" value="Regulator of chromosome condensation 1/beta-lactamase-inhibitor protein II"/>
    <property type="match status" value="2"/>
</dbReference>
<dbReference type="InterPro" id="IPR002909">
    <property type="entry name" value="IPT_dom"/>
</dbReference>
<dbReference type="InterPro" id="IPR058923">
    <property type="entry name" value="RCC1-like_dom"/>
</dbReference>
<dbReference type="PANTHER" id="PTHR45982">
    <property type="entry name" value="REGULATOR OF CHROMOSOME CONDENSATION"/>
    <property type="match status" value="1"/>
</dbReference>
<dbReference type="InterPro" id="IPR028994">
    <property type="entry name" value="Integrin_alpha_N"/>
</dbReference>
<dbReference type="Pfam" id="PF00415">
    <property type="entry name" value="RCC1"/>
    <property type="match status" value="1"/>
</dbReference>
<dbReference type="SUPFAM" id="SSF63829">
    <property type="entry name" value="Calcium-dependent phosphotriesterase"/>
    <property type="match status" value="1"/>
</dbReference>
<comment type="caution">
    <text evidence="7">The sequence shown here is derived from an EMBL/GenBank/DDBJ whole genome shotgun (WGS) entry which is preliminary data.</text>
</comment>
<feature type="domain" description="IPT/TIG" evidence="6">
    <location>
        <begin position="454"/>
        <end position="532"/>
    </location>
</feature>
<keyword evidence="8" id="KW-1185">Reference proteome</keyword>
<dbReference type="CDD" id="cd00102">
    <property type="entry name" value="IPT"/>
    <property type="match status" value="6"/>
</dbReference>
<keyword evidence="4" id="KW-1015">Disulfide bond</keyword>
<reference evidence="7 8" key="1">
    <citation type="submission" date="2020-12" db="EMBL/GenBank/DDBJ databases">
        <title>Hymenobacter sp.</title>
        <authorList>
            <person name="Kim M.K."/>
        </authorList>
    </citation>
    <scope>NUCLEOTIDE SEQUENCE [LARGE SCALE GENOMIC DNA]</scope>
    <source>
        <strain evidence="7 8">BT442</strain>
    </source>
</reference>
<dbReference type="NCBIfam" id="TIGR04183">
    <property type="entry name" value="Por_Secre_tail"/>
    <property type="match status" value="1"/>
</dbReference>
<evidence type="ECO:0000313" key="7">
    <source>
        <dbReference type="EMBL" id="MBH8559362.1"/>
    </source>
</evidence>
<dbReference type="PROSITE" id="PS00626">
    <property type="entry name" value="RCC1_2"/>
    <property type="match status" value="5"/>
</dbReference>
<dbReference type="Pfam" id="PF13517">
    <property type="entry name" value="FG-GAP_3"/>
    <property type="match status" value="3"/>
</dbReference>
<evidence type="ECO:0000313" key="8">
    <source>
        <dbReference type="Proteomes" id="UP000625631"/>
    </source>
</evidence>
<keyword evidence="1" id="KW-0344">Guanine-nucleotide releasing factor</keyword>
<dbReference type="PANTHER" id="PTHR45982:SF1">
    <property type="entry name" value="REGULATOR OF CHROMOSOME CONDENSATION"/>
    <property type="match status" value="1"/>
</dbReference>
<dbReference type="InterPro" id="IPR035914">
    <property type="entry name" value="Sperma_CUB_dom_sf"/>
</dbReference>
<dbReference type="SUPFAM" id="SSF49854">
    <property type="entry name" value="Spermadhesin, CUB domain"/>
    <property type="match status" value="3"/>
</dbReference>
<keyword evidence="2" id="KW-0732">Signal</keyword>
<keyword evidence="3" id="KW-0677">Repeat</keyword>
<dbReference type="InterPro" id="IPR013517">
    <property type="entry name" value="FG-GAP"/>
</dbReference>
<dbReference type="InterPro" id="IPR051553">
    <property type="entry name" value="Ran_GTPase-activating"/>
</dbReference>
<feature type="domain" description="IPT/TIG" evidence="6">
    <location>
        <begin position="1166"/>
        <end position="1247"/>
    </location>
</feature>
<dbReference type="InterPro" id="IPR014756">
    <property type="entry name" value="Ig_E-set"/>
</dbReference>
<dbReference type="EMBL" id="JAEDAE010000007">
    <property type="protein sequence ID" value="MBH8559362.1"/>
    <property type="molecule type" value="Genomic_DNA"/>
</dbReference>
<feature type="domain" description="IPT/TIG" evidence="6">
    <location>
        <begin position="651"/>
        <end position="730"/>
    </location>
</feature>
<dbReference type="Pfam" id="PF17164">
    <property type="entry name" value="DUF5122"/>
    <property type="match status" value="7"/>
</dbReference>
<feature type="domain" description="IPT/TIG" evidence="6">
    <location>
        <begin position="169"/>
        <end position="248"/>
    </location>
</feature>
<dbReference type="Pfam" id="PF13205">
    <property type="entry name" value="Big_5"/>
    <property type="match status" value="1"/>
</dbReference>
<evidence type="ECO:0000256" key="4">
    <source>
        <dbReference type="ARBA" id="ARBA00023157"/>
    </source>
</evidence>
<dbReference type="SUPFAM" id="SSF50985">
    <property type="entry name" value="RCC1/BLIP-II"/>
    <property type="match status" value="1"/>
</dbReference>
<dbReference type="SUPFAM" id="SSF69318">
    <property type="entry name" value="Integrin alpha N-terminal domain"/>
    <property type="match status" value="1"/>
</dbReference>
<dbReference type="SMART" id="SM00042">
    <property type="entry name" value="CUB"/>
    <property type="match status" value="1"/>
</dbReference>
<dbReference type="InterPro" id="IPR026444">
    <property type="entry name" value="Secre_tail"/>
</dbReference>
<organism evidence="7 8">
    <name type="scientific">Hymenobacter negativus</name>
    <dbReference type="NCBI Taxonomy" id="2795026"/>
    <lineage>
        <taxon>Bacteria</taxon>
        <taxon>Pseudomonadati</taxon>
        <taxon>Bacteroidota</taxon>
        <taxon>Cytophagia</taxon>
        <taxon>Cytophagales</taxon>
        <taxon>Hymenobacteraceae</taxon>
        <taxon>Hymenobacter</taxon>
    </lineage>
</organism>
<dbReference type="PROSITE" id="PS50012">
    <property type="entry name" value="RCC1_3"/>
    <property type="match status" value="7"/>
</dbReference>
<dbReference type="Gene3D" id="2.130.10.130">
    <property type="entry name" value="Integrin alpha, N-terminal"/>
    <property type="match status" value="2"/>
</dbReference>
<gene>
    <name evidence="7" type="ORF">I7X13_14970</name>
</gene>
<dbReference type="InterPro" id="IPR000408">
    <property type="entry name" value="Reg_chr_condens"/>
</dbReference>
<evidence type="ECO:0000259" key="6">
    <source>
        <dbReference type="SMART" id="SM00429"/>
    </source>
</evidence>
<feature type="domain" description="IPT/TIG" evidence="6">
    <location>
        <begin position="2002"/>
        <end position="2086"/>
    </location>
</feature>
<feature type="domain" description="CUB" evidence="5">
    <location>
        <begin position="544"/>
        <end position="650"/>
    </location>
</feature>
<dbReference type="Gene3D" id="2.60.40.10">
    <property type="entry name" value="Immunoglobulins"/>
    <property type="match status" value="8"/>
</dbReference>
<dbReference type="PRINTS" id="PR00633">
    <property type="entry name" value="RCCNDNSATION"/>
</dbReference>
<proteinExistence type="predicted"/>